<proteinExistence type="predicted"/>
<sequence length="45" mass="5291">MHVDRMQFCDLDRSMDVHAFKVALMHLMLTKKEQKKVEGLSQCLV</sequence>
<evidence type="ECO:0000313" key="1">
    <source>
        <dbReference type="EMBL" id="JAH05448.1"/>
    </source>
</evidence>
<reference evidence="1" key="1">
    <citation type="submission" date="2014-11" db="EMBL/GenBank/DDBJ databases">
        <authorList>
            <person name="Amaro Gonzalez C."/>
        </authorList>
    </citation>
    <scope>NUCLEOTIDE SEQUENCE</scope>
</reference>
<protein>
    <submittedName>
        <fullName evidence="1">Uncharacterized protein</fullName>
    </submittedName>
</protein>
<dbReference type="AlphaFoldDB" id="A0A0E9PNN7"/>
<reference evidence="1" key="2">
    <citation type="journal article" date="2015" name="Fish Shellfish Immunol.">
        <title>Early steps in the European eel (Anguilla anguilla)-Vibrio vulnificus interaction in the gills: Role of the RtxA13 toxin.</title>
        <authorList>
            <person name="Callol A."/>
            <person name="Pajuelo D."/>
            <person name="Ebbesson L."/>
            <person name="Teles M."/>
            <person name="MacKenzie S."/>
            <person name="Amaro C."/>
        </authorList>
    </citation>
    <scope>NUCLEOTIDE SEQUENCE</scope>
</reference>
<accession>A0A0E9PNN7</accession>
<dbReference type="EMBL" id="GBXM01103129">
    <property type="protein sequence ID" value="JAH05448.1"/>
    <property type="molecule type" value="Transcribed_RNA"/>
</dbReference>
<organism evidence="1">
    <name type="scientific">Anguilla anguilla</name>
    <name type="common">European freshwater eel</name>
    <name type="synonym">Muraena anguilla</name>
    <dbReference type="NCBI Taxonomy" id="7936"/>
    <lineage>
        <taxon>Eukaryota</taxon>
        <taxon>Metazoa</taxon>
        <taxon>Chordata</taxon>
        <taxon>Craniata</taxon>
        <taxon>Vertebrata</taxon>
        <taxon>Euteleostomi</taxon>
        <taxon>Actinopterygii</taxon>
        <taxon>Neopterygii</taxon>
        <taxon>Teleostei</taxon>
        <taxon>Anguilliformes</taxon>
        <taxon>Anguillidae</taxon>
        <taxon>Anguilla</taxon>
    </lineage>
</organism>
<name>A0A0E9PNN7_ANGAN</name>